<evidence type="ECO:0000256" key="1">
    <source>
        <dbReference type="SAM" id="SignalP"/>
    </source>
</evidence>
<dbReference type="PANTHER" id="PTHR40446">
    <property type="entry name" value="N-ACETYLGLUCOSAMINE-1-PHOSPHODIESTER ALPHA-N-ACETYLGLUCOSAMINIDASE"/>
    <property type="match status" value="1"/>
</dbReference>
<dbReference type="Pfam" id="PF09992">
    <property type="entry name" value="NAGPA"/>
    <property type="match status" value="1"/>
</dbReference>
<keyword evidence="1" id="KW-0732">Signal</keyword>
<keyword evidence="3" id="KW-0378">Hydrolase</keyword>
<feature type="signal peptide" evidence="1">
    <location>
        <begin position="1"/>
        <end position="23"/>
    </location>
</feature>
<organism evidence="3 4">
    <name type="scientific">Fibrella forsythiae</name>
    <dbReference type="NCBI Taxonomy" id="2817061"/>
    <lineage>
        <taxon>Bacteria</taxon>
        <taxon>Pseudomonadati</taxon>
        <taxon>Bacteroidota</taxon>
        <taxon>Cytophagia</taxon>
        <taxon>Cytophagales</taxon>
        <taxon>Spirosomataceae</taxon>
        <taxon>Fibrella</taxon>
    </lineage>
</organism>
<comment type="caution">
    <text evidence="3">The sequence shown here is derived from an EMBL/GenBank/DDBJ whole genome shotgun (WGS) entry which is preliminary data.</text>
</comment>
<reference evidence="3 4" key="1">
    <citation type="submission" date="2021-03" db="EMBL/GenBank/DDBJ databases">
        <title>Fibrella sp. HMF5405 genome sequencing and assembly.</title>
        <authorList>
            <person name="Kang H."/>
            <person name="Kim H."/>
            <person name="Bae S."/>
            <person name="Joh K."/>
        </authorList>
    </citation>
    <scope>NUCLEOTIDE SEQUENCE [LARGE SCALE GENOMIC DNA]</scope>
    <source>
        <strain evidence="3 4">HMF5405</strain>
    </source>
</reference>
<evidence type="ECO:0000259" key="2">
    <source>
        <dbReference type="Pfam" id="PF09992"/>
    </source>
</evidence>
<dbReference type="EMBL" id="JAFMYW010000006">
    <property type="protein sequence ID" value="MBO0951022.1"/>
    <property type="molecule type" value="Genomic_DNA"/>
</dbReference>
<dbReference type="Proteomes" id="UP000664628">
    <property type="component" value="Unassembled WGS sequence"/>
</dbReference>
<dbReference type="PANTHER" id="PTHR40446:SF2">
    <property type="entry name" value="N-ACETYLGLUCOSAMINE-1-PHOSPHODIESTER ALPHA-N-ACETYLGLUCOSAMINIDASE"/>
    <property type="match status" value="1"/>
</dbReference>
<evidence type="ECO:0000313" key="4">
    <source>
        <dbReference type="Proteomes" id="UP000664628"/>
    </source>
</evidence>
<evidence type="ECO:0000313" key="3">
    <source>
        <dbReference type="EMBL" id="MBO0951022.1"/>
    </source>
</evidence>
<gene>
    <name evidence="3" type="ORF">J2I46_20715</name>
</gene>
<feature type="chain" id="PRO_5045088387" evidence="1">
    <location>
        <begin position="24"/>
        <end position="291"/>
    </location>
</feature>
<sequence length="291" mass="32072">MIRSMRFLPLSLCCLLTVSGACQTIPGTSADSLRLLNRPAAIQFRRGLEWQSVRLDTLFGSPQNINILRLRPGKWRLAFGSAGDSLRTTSRLGREKQATAALNGTFFSFKGGSVDHIKIDGYVLDTTRYTPGKKLEEHRQAAIVLTKRGKAAIVFGGADNPRWASERPEPNVMVTGPLLLKGNKRAPLQPNAFNDNRHPRTCFCLTNDRHVLLITADGRHKNAAGFSLPELTTVLRWLGCRDAINLDGGGSTTLWLSGQPDNGVVNYPSDSKQWIHTGERPVSNVLLVHPR</sequence>
<keyword evidence="4" id="KW-1185">Reference proteome</keyword>
<dbReference type="PROSITE" id="PS51257">
    <property type="entry name" value="PROKAR_LIPOPROTEIN"/>
    <property type="match status" value="1"/>
</dbReference>
<dbReference type="GO" id="GO:0016798">
    <property type="term" value="F:hydrolase activity, acting on glycosyl bonds"/>
    <property type="evidence" value="ECO:0007669"/>
    <property type="project" value="UniProtKB-KW"/>
</dbReference>
<proteinExistence type="predicted"/>
<name>A0ABS3JLY7_9BACT</name>
<accession>A0ABS3JLY7</accession>
<keyword evidence="3" id="KW-0326">Glycosidase</keyword>
<feature type="domain" description="Phosphodiester glycosidase" evidence="2">
    <location>
        <begin position="97"/>
        <end position="288"/>
    </location>
</feature>
<protein>
    <submittedName>
        <fullName evidence="3">Phosphodiester glycosidase family protein</fullName>
    </submittedName>
</protein>
<dbReference type="InterPro" id="IPR018711">
    <property type="entry name" value="NAGPA"/>
</dbReference>
<dbReference type="RefSeq" id="WP_207330958.1">
    <property type="nucleotide sequence ID" value="NZ_JAFMYW010000006.1"/>
</dbReference>